<organism evidence="2 3">
    <name type="scientific">Haloferax profundi</name>
    <dbReference type="NCBI Taxonomy" id="1544718"/>
    <lineage>
        <taxon>Archaea</taxon>
        <taxon>Methanobacteriati</taxon>
        <taxon>Methanobacteriota</taxon>
        <taxon>Stenosarchaea group</taxon>
        <taxon>Halobacteria</taxon>
        <taxon>Halobacteriales</taxon>
        <taxon>Haloferacaceae</taxon>
        <taxon>Haloferax</taxon>
    </lineage>
</organism>
<dbReference type="Pfam" id="PF01796">
    <property type="entry name" value="OB_ChsH2_C"/>
    <property type="match status" value="1"/>
</dbReference>
<evidence type="ECO:0000259" key="1">
    <source>
        <dbReference type="Pfam" id="PF01796"/>
    </source>
</evidence>
<keyword evidence="3" id="KW-1185">Reference proteome</keyword>
<accession>A0A0W1S8Y3</accession>
<evidence type="ECO:0000313" key="2">
    <source>
        <dbReference type="EMBL" id="KTG22506.1"/>
    </source>
</evidence>
<dbReference type="PANTHER" id="PTHR34075">
    <property type="entry name" value="BLR3430 PROTEIN"/>
    <property type="match status" value="1"/>
</dbReference>
<reference evidence="2 3" key="1">
    <citation type="submission" date="2015-12" db="EMBL/GenBank/DDBJ databases">
        <title>Haloferax profundi sp. nov. isolated from the Discovery deep brine-seawater interface in the Red Sea.</title>
        <authorList>
            <person name="Zhang G."/>
            <person name="Stingl U."/>
            <person name="Rashid M."/>
        </authorList>
    </citation>
    <scope>NUCLEOTIDE SEQUENCE [LARGE SCALE GENOMIC DNA]</scope>
    <source>
        <strain evidence="2 3">SB29</strain>
    </source>
</reference>
<dbReference type="InterPro" id="IPR012340">
    <property type="entry name" value="NA-bd_OB-fold"/>
</dbReference>
<dbReference type="AlphaFoldDB" id="A0A0W1S8Y3"/>
<protein>
    <submittedName>
        <fullName evidence="2">Nucleic acid-binding protein</fullName>
    </submittedName>
</protein>
<evidence type="ECO:0000313" key="3">
    <source>
        <dbReference type="Proteomes" id="UP000053157"/>
    </source>
</evidence>
<dbReference type="InterPro" id="IPR002878">
    <property type="entry name" value="ChsH2_C"/>
</dbReference>
<feature type="domain" description="ChsH2 C-terminal OB-fold" evidence="1">
    <location>
        <begin position="64"/>
        <end position="121"/>
    </location>
</feature>
<dbReference type="RefSeq" id="WP_058572786.1">
    <property type="nucleotide sequence ID" value="NZ_LOPV01000368.1"/>
</dbReference>
<dbReference type="SUPFAM" id="SSF50249">
    <property type="entry name" value="Nucleic acid-binding proteins"/>
    <property type="match status" value="1"/>
</dbReference>
<proteinExistence type="predicted"/>
<comment type="caution">
    <text evidence="2">The sequence shown here is derived from an EMBL/GenBank/DDBJ whole genome shotgun (WGS) entry which is preliminary data.</text>
</comment>
<dbReference type="InterPro" id="IPR052513">
    <property type="entry name" value="Thioester_dehydratase-like"/>
</dbReference>
<dbReference type="EMBL" id="LOPV01000368">
    <property type="protein sequence ID" value="KTG22506.1"/>
    <property type="molecule type" value="Genomic_DNA"/>
</dbReference>
<dbReference type="OrthoDB" id="9573at2157"/>
<sequence>MADAGYDDWLAAIADVAEQGSAARETQSRDGEGYYLACPDGHGSLPPRRSCPHCASDELTEESLAETGEIVTFTEVHVPAPSFADEAPYVTAIASFGPVRLTGVVRDVPRSDVELGMKVSPDVDVNATTGEQVLVFRPADE</sequence>
<dbReference type="Proteomes" id="UP000053157">
    <property type="component" value="Unassembled WGS sequence"/>
</dbReference>
<name>A0A0W1S8Y3_9EURY</name>
<dbReference type="PANTHER" id="PTHR34075:SF5">
    <property type="entry name" value="BLR3430 PROTEIN"/>
    <property type="match status" value="1"/>
</dbReference>
<gene>
    <name evidence="2" type="ORF">AUR66_01735</name>
</gene>